<dbReference type="GO" id="GO:0006396">
    <property type="term" value="P:RNA processing"/>
    <property type="evidence" value="ECO:0007669"/>
    <property type="project" value="InterPro"/>
</dbReference>
<keyword evidence="4" id="KW-1185">Reference proteome</keyword>
<name>M2XWW8_GALSU</name>
<proteinExistence type="predicted"/>
<reference evidence="4" key="1">
    <citation type="journal article" date="2013" name="Science">
        <title>Gene transfer from bacteria and archaea facilitated evolution of an extremophilic eukaryote.</title>
        <authorList>
            <person name="Schonknecht G."/>
            <person name="Chen W.H."/>
            <person name="Ternes C.M."/>
            <person name="Barbier G.G."/>
            <person name="Shrestha R.P."/>
            <person name="Stanke M."/>
            <person name="Brautigam A."/>
            <person name="Baker B.J."/>
            <person name="Banfield J.F."/>
            <person name="Garavito R.M."/>
            <person name="Carr K."/>
            <person name="Wilkerson C."/>
            <person name="Rensing S.A."/>
            <person name="Gagneul D."/>
            <person name="Dickenson N.E."/>
            <person name="Oesterhelt C."/>
            <person name="Lercher M.J."/>
            <person name="Weber A.P."/>
        </authorList>
    </citation>
    <scope>NUCLEOTIDE SEQUENCE [LARGE SCALE GENOMIC DNA]</scope>
    <source>
        <strain evidence="4">074W</strain>
    </source>
</reference>
<dbReference type="Proteomes" id="UP000030680">
    <property type="component" value="Unassembled WGS sequence"/>
</dbReference>
<feature type="region of interest" description="Disordered" evidence="1">
    <location>
        <begin position="26"/>
        <end position="46"/>
    </location>
</feature>
<gene>
    <name evidence="3" type="ORF">Gasu_42930</name>
</gene>
<dbReference type="RefSeq" id="XP_005704643.1">
    <property type="nucleotide sequence ID" value="XM_005704586.1"/>
</dbReference>
<dbReference type="InterPro" id="IPR019007">
    <property type="entry name" value="Wbp11/ELF5/Saf1_N"/>
</dbReference>
<evidence type="ECO:0000259" key="2">
    <source>
        <dbReference type="Pfam" id="PF09429"/>
    </source>
</evidence>
<evidence type="ECO:0000313" key="4">
    <source>
        <dbReference type="Proteomes" id="UP000030680"/>
    </source>
</evidence>
<organism evidence="3 4">
    <name type="scientific">Galdieria sulphuraria</name>
    <name type="common">Red alga</name>
    <dbReference type="NCBI Taxonomy" id="130081"/>
    <lineage>
        <taxon>Eukaryota</taxon>
        <taxon>Rhodophyta</taxon>
        <taxon>Bangiophyceae</taxon>
        <taxon>Galdieriales</taxon>
        <taxon>Galdieriaceae</taxon>
        <taxon>Galdieria</taxon>
    </lineage>
</organism>
<evidence type="ECO:0000313" key="3">
    <source>
        <dbReference type="EMBL" id="EME28123.1"/>
    </source>
</evidence>
<feature type="compositionally biased region" description="Basic and acidic residues" evidence="1">
    <location>
        <begin position="90"/>
        <end position="101"/>
    </location>
</feature>
<dbReference type="Pfam" id="PF09429">
    <property type="entry name" value="Wbp11"/>
    <property type="match status" value="1"/>
</dbReference>
<dbReference type="EMBL" id="KB454523">
    <property type="protein sequence ID" value="EME28123.1"/>
    <property type="molecule type" value="Genomic_DNA"/>
</dbReference>
<dbReference type="KEGG" id="gsl:Gasu_42930"/>
<feature type="domain" description="Wbp11/ELF5/Saf1 N-terminal" evidence="2">
    <location>
        <begin position="15"/>
        <end position="85"/>
    </location>
</feature>
<protein>
    <recommendedName>
        <fullName evidence="2">Wbp11/ELF5/Saf1 N-terminal domain-containing protein</fullName>
    </recommendedName>
</protein>
<evidence type="ECO:0000256" key="1">
    <source>
        <dbReference type="SAM" id="MobiDB-lite"/>
    </source>
</evidence>
<dbReference type="Gramene" id="EME28123">
    <property type="protein sequence ID" value="EME28123"/>
    <property type="gene ID" value="Gasu_42930"/>
</dbReference>
<accession>M2XWW8</accession>
<dbReference type="GeneID" id="17086987"/>
<dbReference type="OrthoDB" id="10638at2759"/>
<sequence>MYSYKTQIGMKDKLSAHPVEKYWKERKQKEKNKVKSNIQKQSKRPSVSIESLEEEIASLIQKKNEGILLNAERERLRYLVQRHDNILEKQSKNLRNVKEPSQDPLDPGYGEDNRNETRKKLLGVQAFQRILKSKVNETSCHHNTLEQPVMEEQSIPNDVSFQSTVNNKTTQLIPLQVYQPTSRIIHHNVQNKIVTTTKTKPNVEQELNSFYAELQDIIDTQDKTN</sequence>
<feature type="region of interest" description="Disordered" evidence="1">
    <location>
        <begin position="90"/>
        <end position="115"/>
    </location>
</feature>
<dbReference type="AlphaFoldDB" id="M2XWW8"/>